<evidence type="ECO:0000313" key="10">
    <source>
        <dbReference type="EMBL" id="HHJ53406.1"/>
    </source>
</evidence>
<comment type="similarity">
    <text evidence="2">Belongs to the FliH family.</text>
</comment>
<keyword evidence="7" id="KW-1006">Bacterial flagellum protein export</keyword>
<dbReference type="Pfam" id="PF02108">
    <property type="entry name" value="FliH"/>
    <property type="match status" value="1"/>
</dbReference>
<dbReference type="InterPro" id="IPR018035">
    <property type="entry name" value="Flagellar_FliH/T3SS_HrpE"/>
</dbReference>
<comment type="function">
    <text evidence="1">Needed for flagellar regrowth and assembly.</text>
</comment>
<accession>A0A7V5PQS6</accession>
<evidence type="ECO:0000256" key="3">
    <source>
        <dbReference type="ARBA" id="ARBA00016507"/>
    </source>
</evidence>
<evidence type="ECO:0000259" key="9">
    <source>
        <dbReference type="Pfam" id="PF02108"/>
    </source>
</evidence>
<reference evidence="10" key="1">
    <citation type="journal article" date="2020" name="mSystems">
        <title>Genome- and Community-Level Interaction Insights into Carbon Utilization and Element Cycling Functions of Hydrothermarchaeota in Hydrothermal Sediment.</title>
        <authorList>
            <person name="Zhou Z."/>
            <person name="Liu Y."/>
            <person name="Xu W."/>
            <person name="Pan J."/>
            <person name="Luo Z.H."/>
            <person name="Li M."/>
        </authorList>
    </citation>
    <scope>NUCLEOTIDE SEQUENCE [LARGE SCALE GENOMIC DNA]</scope>
    <source>
        <strain evidence="10">HyVt-527</strain>
    </source>
</reference>
<dbReference type="GO" id="GO:0005829">
    <property type="term" value="C:cytosol"/>
    <property type="evidence" value="ECO:0007669"/>
    <property type="project" value="TreeGrafter"/>
</dbReference>
<evidence type="ECO:0000256" key="7">
    <source>
        <dbReference type="ARBA" id="ARBA00023225"/>
    </source>
</evidence>
<evidence type="ECO:0000256" key="2">
    <source>
        <dbReference type="ARBA" id="ARBA00006602"/>
    </source>
</evidence>
<dbReference type="PANTHER" id="PTHR34982:SF1">
    <property type="entry name" value="FLAGELLAR ASSEMBLY PROTEIN FLIH"/>
    <property type="match status" value="1"/>
</dbReference>
<evidence type="ECO:0000256" key="8">
    <source>
        <dbReference type="SAM" id="MobiDB-lite"/>
    </source>
</evidence>
<protein>
    <recommendedName>
        <fullName evidence="3">Flagellar assembly protein FliH</fullName>
    </recommendedName>
</protein>
<feature type="domain" description="Flagellar assembly protein FliH/Type III secretion system HrpE" evidence="9">
    <location>
        <begin position="136"/>
        <end position="254"/>
    </location>
</feature>
<dbReference type="EMBL" id="DROD01000601">
    <property type="protein sequence ID" value="HHJ53406.1"/>
    <property type="molecule type" value="Genomic_DNA"/>
</dbReference>
<sequence length="264" mass="30846">MWKTPRRPFWKPPAAWKSRDRSCWCVEKKKLYWNNVMKEFTIRLGQRPVNLKVTEVSSGRHASGDPGRGKRGHPGANNPAEQQIKRLNDRIKILELELQKAREESFRVGYEEGQKSVMQESNRRIEAMRIEMQAMELKYLEAIEKVEGPLLEVAKRMAAEVLAMDVHLKEDADRVLYQRLRKMLYEVIDQNKVMVRVNPEHLKSIDSEQVAGQMKLPNKMQLNFMADNQLNKGELVVESEDYIIDGTFDNQLNHLKNNLTDEEE</sequence>
<keyword evidence="4" id="KW-0813">Transport</keyword>
<evidence type="ECO:0000256" key="5">
    <source>
        <dbReference type="ARBA" id="ARBA00022795"/>
    </source>
</evidence>
<dbReference type="GO" id="GO:0015031">
    <property type="term" value="P:protein transport"/>
    <property type="evidence" value="ECO:0007669"/>
    <property type="project" value="UniProtKB-KW"/>
</dbReference>
<keyword evidence="5" id="KW-1005">Bacterial flagellum biogenesis</keyword>
<keyword evidence="6" id="KW-0653">Protein transport</keyword>
<organism evidence="10">
    <name type="scientific">Caldithrix abyssi</name>
    <dbReference type="NCBI Taxonomy" id="187145"/>
    <lineage>
        <taxon>Bacteria</taxon>
        <taxon>Pseudomonadati</taxon>
        <taxon>Calditrichota</taxon>
        <taxon>Calditrichia</taxon>
        <taxon>Calditrichales</taxon>
        <taxon>Calditrichaceae</taxon>
        <taxon>Caldithrix</taxon>
    </lineage>
</organism>
<evidence type="ECO:0000256" key="6">
    <source>
        <dbReference type="ARBA" id="ARBA00022927"/>
    </source>
</evidence>
<evidence type="ECO:0000256" key="4">
    <source>
        <dbReference type="ARBA" id="ARBA00022448"/>
    </source>
</evidence>
<dbReference type="PANTHER" id="PTHR34982">
    <property type="entry name" value="YOP PROTEINS TRANSLOCATION PROTEIN L"/>
    <property type="match status" value="1"/>
</dbReference>
<gene>
    <name evidence="10" type="ORF">ENJ89_09450</name>
</gene>
<dbReference type="InterPro" id="IPR051472">
    <property type="entry name" value="T3SS_Stator/FliH"/>
</dbReference>
<evidence type="ECO:0000256" key="1">
    <source>
        <dbReference type="ARBA" id="ARBA00003041"/>
    </source>
</evidence>
<proteinExistence type="inferred from homology"/>
<comment type="caution">
    <text evidence="10">The sequence shown here is derived from an EMBL/GenBank/DDBJ whole genome shotgun (WGS) entry which is preliminary data.</text>
</comment>
<dbReference type="AlphaFoldDB" id="A0A7V5PQS6"/>
<name>A0A7V5PQS6_CALAY</name>
<feature type="region of interest" description="Disordered" evidence="8">
    <location>
        <begin position="55"/>
        <end position="84"/>
    </location>
</feature>
<dbReference type="Proteomes" id="UP000886124">
    <property type="component" value="Unassembled WGS sequence"/>
</dbReference>
<dbReference type="GO" id="GO:0044781">
    <property type="term" value="P:bacterial-type flagellum organization"/>
    <property type="evidence" value="ECO:0007669"/>
    <property type="project" value="UniProtKB-KW"/>
</dbReference>